<dbReference type="RefSeq" id="WP_084037110.1">
    <property type="nucleotide sequence ID" value="NZ_CP066007.1"/>
</dbReference>
<evidence type="ECO:0008006" key="4">
    <source>
        <dbReference type="Google" id="ProtNLM"/>
    </source>
</evidence>
<accession>A0A7T4JVP2</accession>
<feature type="compositionally biased region" description="Acidic residues" evidence="1">
    <location>
        <begin position="1"/>
        <end position="18"/>
    </location>
</feature>
<reference evidence="2 3" key="1">
    <citation type="submission" date="2020-12" db="EMBL/GenBank/DDBJ databases">
        <title>FDA dAtabase for Regulatory Grade micrObial Sequences (FDA-ARGOS): Supporting development and validation of Infectious Disease Dx tests.</title>
        <authorList>
            <person name="Sproer C."/>
            <person name="Gronow S."/>
            <person name="Severitt S."/>
            <person name="Schroder I."/>
            <person name="Tallon L."/>
            <person name="Sadzewicz L."/>
            <person name="Zhao X."/>
            <person name="Boylan J."/>
            <person name="Ott S."/>
            <person name="Bowen H."/>
            <person name="Vavikolanu K."/>
            <person name="Mehta A."/>
            <person name="Aluvathingal J."/>
            <person name="Nadendla S."/>
            <person name="Lowell S."/>
            <person name="Myers T."/>
            <person name="Yan Y."/>
            <person name="Sichtig H."/>
        </authorList>
    </citation>
    <scope>NUCLEOTIDE SEQUENCE [LARGE SCALE GENOMIC DNA]</scope>
    <source>
        <strain evidence="2 3">FDAARGOS_1053</strain>
    </source>
</reference>
<dbReference type="OrthoDB" id="4961751at2"/>
<dbReference type="EMBL" id="CP066007">
    <property type="protein sequence ID" value="QQB47070.1"/>
    <property type="molecule type" value="Genomic_DNA"/>
</dbReference>
<proteinExistence type="predicted"/>
<gene>
    <name evidence="2" type="ORF">I6I10_03940</name>
</gene>
<dbReference type="Proteomes" id="UP000596145">
    <property type="component" value="Chromosome"/>
</dbReference>
<evidence type="ECO:0000256" key="1">
    <source>
        <dbReference type="SAM" id="MobiDB-lite"/>
    </source>
</evidence>
<organism evidence="2 3">
    <name type="scientific">Corynebacterium glucuronolyticum</name>
    <dbReference type="NCBI Taxonomy" id="39791"/>
    <lineage>
        <taxon>Bacteria</taxon>
        <taxon>Bacillati</taxon>
        <taxon>Actinomycetota</taxon>
        <taxon>Actinomycetes</taxon>
        <taxon>Mycobacteriales</taxon>
        <taxon>Corynebacteriaceae</taxon>
        <taxon>Corynebacterium</taxon>
    </lineage>
</organism>
<dbReference type="AlphaFoldDB" id="A0A7T4JVP2"/>
<name>A0A7T4JVP2_9CORY</name>
<evidence type="ECO:0000313" key="3">
    <source>
        <dbReference type="Proteomes" id="UP000596145"/>
    </source>
</evidence>
<dbReference type="SUPFAM" id="SSF158682">
    <property type="entry name" value="TerB-like"/>
    <property type="match status" value="1"/>
</dbReference>
<protein>
    <recommendedName>
        <fullName evidence="4">Tellurite resistance protein TerB</fullName>
    </recommendedName>
</protein>
<dbReference type="InterPro" id="IPR029024">
    <property type="entry name" value="TerB-like"/>
</dbReference>
<feature type="region of interest" description="Disordered" evidence="1">
    <location>
        <begin position="1"/>
        <end position="20"/>
    </location>
</feature>
<dbReference type="GeneID" id="92761126"/>
<evidence type="ECO:0000313" key="2">
    <source>
        <dbReference type="EMBL" id="QQB47070.1"/>
    </source>
</evidence>
<sequence>MAHDETAEDLLDAPDLEASEDHKTHVKKEMEHTRDFVSGISLDDLKSGDWFLKLLSFSLAQYVREVNGDYFRKKYPHLPPDAIVDKRIALAASYAAIEGGLSSTAYTGLVAATIGSGGAASPLALPAGGASFVVDLSYVSYLQLRMAYDISVLYGIPLDLHDPEDTMKLVRLAFGIKAGEVAGNGVTKGVPMVVQPMVKKIFSGPTLNALKSLPGVGKYLLQRNIVKFSIPGVSIPLSSGVNFWTTKVAGRNAKAMLRKEARIIEASRRLVARATDIETFLLTMWWIMGADQYARNEECLFLHNMTIAAEQDDAHGEEYSHFLDGFEHQVELDERDLWQRINRLPTSDAPTLFHVAILAAVIDGKCSKVELGRLKILADELGQDYDDKVIDDIRKKWK</sequence>